<protein>
    <submittedName>
        <fullName evidence="1">Uncharacterized protein</fullName>
    </submittedName>
</protein>
<dbReference type="AlphaFoldDB" id="A0A2L2T6G5"/>
<sequence>MGSSLRWGLLSITRRVETLSGFSELPSTKPTFHSTTISRAVYFVPRSDVKRLNPTDENVRSFRASVATPETNI</sequence>
<proteinExistence type="predicted"/>
<keyword evidence="2" id="KW-1185">Reference proteome</keyword>
<organism evidence="1 2">
    <name type="scientific">Fusarium venenatum</name>
    <dbReference type="NCBI Taxonomy" id="56646"/>
    <lineage>
        <taxon>Eukaryota</taxon>
        <taxon>Fungi</taxon>
        <taxon>Dikarya</taxon>
        <taxon>Ascomycota</taxon>
        <taxon>Pezizomycotina</taxon>
        <taxon>Sordariomycetes</taxon>
        <taxon>Hypocreomycetidae</taxon>
        <taxon>Hypocreales</taxon>
        <taxon>Nectriaceae</taxon>
        <taxon>Fusarium</taxon>
    </lineage>
</organism>
<evidence type="ECO:0000313" key="2">
    <source>
        <dbReference type="Proteomes" id="UP000245910"/>
    </source>
</evidence>
<name>A0A2L2T6G5_9HYPO</name>
<accession>A0A2L2T6G5</accession>
<reference evidence="2" key="1">
    <citation type="submission" date="2014-10" db="EMBL/GenBank/DDBJ databases">
        <authorList>
            <person name="King R."/>
        </authorList>
    </citation>
    <scope>NUCLEOTIDE SEQUENCE [LARGE SCALE GENOMIC DNA]</scope>
    <source>
        <strain evidence="2">A3/5</strain>
    </source>
</reference>
<dbReference type="Proteomes" id="UP000245910">
    <property type="component" value="Chromosome I"/>
</dbReference>
<evidence type="ECO:0000313" key="1">
    <source>
        <dbReference type="EMBL" id="CEI66392.1"/>
    </source>
</evidence>
<dbReference type="EMBL" id="LN649229">
    <property type="protein sequence ID" value="CEI66392.1"/>
    <property type="molecule type" value="Genomic_DNA"/>
</dbReference>